<dbReference type="AlphaFoldDB" id="M2N2K9"/>
<dbReference type="EMBL" id="KB445553">
    <property type="protein sequence ID" value="EMC98168.1"/>
    <property type="molecule type" value="Genomic_DNA"/>
</dbReference>
<evidence type="ECO:0000313" key="2">
    <source>
        <dbReference type="Proteomes" id="UP000011761"/>
    </source>
</evidence>
<protein>
    <submittedName>
        <fullName evidence="1">Uncharacterized protein</fullName>
    </submittedName>
</protein>
<dbReference type="Proteomes" id="UP000011761">
    <property type="component" value="Unassembled WGS sequence"/>
</dbReference>
<gene>
    <name evidence="1" type="ORF">BAUCODRAFT_129903</name>
</gene>
<name>M2N2K9_BAUPA</name>
<evidence type="ECO:0000313" key="1">
    <source>
        <dbReference type="EMBL" id="EMC98168.1"/>
    </source>
</evidence>
<reference evidence="1 2" key="1">
    <citation type="journal article" date="2012" name="PLoS Pathog.">
        <title>Diverse lifestyles and strategies of plant pathogenesis encoded in the genomes of eighteen Dothideomycetes fungi.</title>
        <authorList>
            <person name="Ohm R.A."/>
            <person name="Feau N."/>
            <person name="Henrissat B."/>
            <person name="Schoch C.L."/>
            <person name="Horwitz B.A."/>
            <person name="Barry K.W."/>
            <person name="Condon B.J."/>
            <person name="Copeland A.C."/>
            <person name="Dhillon B."/>
            <person name="Glaser F."/>
            <person name="Hesse C.N."/>
            <person name="Kosti I."/>
            <person name="LaButti K."/>
            <person name="Lindquist E.A."/>
            <person name="Lucas S."/>
            <person name="Salamov A.A."/>
            <person name="Bradshaw R.E."/>
            <person name="Ciuffetti L."/>
            <person name="Hamelin R.C."/>
            <person name="Kema G.H.J."/>
            <person name="Lawrence C."/>
            <person name="Scott J.A."/>
            <person name="Spatafora J.W."/>
            <person name="Turgeon B.G."/>
            <person name="de Wit P.J.G.M."/>
            <person name="Zhong S."/>
            <person name="Goodwin S.B."/>
            <person name="Grigoriev I.V."/>
        </authorList>
    </citation>
    <scope>NUCLEOTIDE SEQUENCE [LARGE SCALE GENOMIC DNA]</scope>
    <source>
        <strain evidence="1 2">UAMH 10762</strain>
    </source>
</reference>
<dbReference type="RefSeq" id="XP_007674925.1">
    <property type="nucleotide sequence ID" value="XM_007676735.1"/>
</dbReference>
<dbReference type="GeneID" id="19108212"/>
<organism evidence="1 2">
    <name type="scientific">Baudoinia panamericana (strain UAMH 10762)</name>
    <name type="common">Angels' share fungus</name>
    <name type="synonym">Baudoinia compniacensis (strain UAMH 10762)</name>
    <dbReference type="NCBI Taxonomy" id="717646"/>
    <lineage>
        <taxon>Eukaryota</taxon>
        <taxon>Fungi</taxon>
        <taxon>Dikarya</taxon>
        <taxon>Ascomycota</taxon>
        <taxon>Pezizomycotina</taxon>
        <taxon>Dothideomycetes</taxon>
        <taxon>Dothideomycetidae</taxon>
        <taxon>Mycosphaerellales</taxon>
        <taxon>Teratosphaeriaceae</taxon>
        <taxon>Baudoinia</taxon>
    </lineage>
</organism>
<keyword evidence="2" id="KW-1185">Reference proteome</keyword>
<proteinExistence type="predicted"/>
<dbReference type="KEGG" id="bcom:BAUCODRAFT_129903"/>
<sequence length="120" mass="13947">MHFININTDVLTRMSRFIPVGRSFFVRHLFALMPLLSVLLTGRVNLSAGCYAVECPDLDGGISAPSRKFSVFHYYADCEVLRSIFEHGRADQLRQKRLHHSVPRRIRRHVRPNARQRCRS</sequence>
<dbReference type="HOGENOM" id="CLU_2049261_0_0_1"/>
<accession>M2N2K9</accession>